<gene>
    <name evidence="2" type="ORF">AMECASPLE_003254</name>
</gene>
<sequence length="113" mass="12158">MKFNEHGQGQQAFDTVCGCSVKLSLMRDLGAWQNTAGTFKKTPTFSTTEREVESPEGIWQSNFIVLLSAFLLSAKSVALSWSLIAGMNLKGIFFLSALGGGGRFSLSPAPSHI</sequence>
<feature type="transmembrane region" description="Helical" evidence="1">
    <location>
        <begin position="63"/>
        <end position="84"/>
    </location>
</feature>
<dbReference type="EMBL" id="JAHRIP010065959">
    <property type="protein sequence ID" value="MEQ2305957.1"/>
    <property type="molecule type" value="Genomic_DNA"/>
</dbReference>
<keyword evidence="1" id="KW-1133">Transmembrane helix</keyword>
<organism evidence="2 3">
    <name type="scientific">Ameca splendens</name>
    <dbReference type="NCBI Taxonomy" id="208324"/>
    <lineage>
        <taxon>Eukaryota</taxon>
        <taxon>Metazoa</taxon>
        <taxon>Chordata</taxon>
        <taxon>Craniata</taxon>
        <taxon>Vertebrata</taxon>
        <taxon>Euteleostomi</taxon>
        <taxon>Actinopterygii</taxon>
        <taxon>Neopterygii</taxon>
        <taxon>Teleostei</taxon>
        <taxon>Neoteleostei</taxon>
        <taxon>Acanthomorphata</taxon>
        <taxon>Ovalentaria</taxon>
        <taxon>Atherinomorphae</taxon>
        <taxon>Cyprinodontiformes</taxon>
        <taxon>Goodeidae</taxon>
        <taxon>Ameca</taxon>
    </lineage>
</organism>
<evidence type="ECO:0000256" key="1">
    <source>
        <dbReference type="SAM" id="Phobius"/>
    </source>
</evidence>
<comment type="caution">
    <text evidence="2">The sequence shown here is derived from an EMBL/GenBank/DDBJ whole genome shotgun (WGS) entry which is preliminary data.</text>
</comment>
<evidence type="ECO:0000313" key="3">
    <source>
        <dbReference type="Proteomes" id="UP001469553"/>
    </source>
</evidence>
<dbReference type="Proteomes" id="UP001469553">
    <property type="component" value="Unassembled WGS sequence"/>
</dbReference>
<keyword evidence="1" id="KW-0812">Transmembrane</keyword>
<evidence type="ECO:0000313" key="2">
    <source>
        <dbReference type="EMBL" id="MEQ2305957.1"/>
    </source>
</evidence>
<keyword evidence="3" id="KW-1185">Reference proteome</keyword>
<keyword evidence="1" id="KW-0472">Membrane</keyword>
<name>A0ABV0ZJL1_9TELE</name>
<proteinExistence type="predicted"/>
<reference evidence="2 3" key="1">
    <citation type="submission" date="2021-06" db="EMBL/GenBank/DDBJ databases">
        <authorList>
            <person name="Palmer J.M."/>
        </authorList>
    </citation>
    <scope>NUCLEOTIDE SEQUENCE [LARGE SCALE GENOMIC DNA]</scope>
    <source>
        <strain evidence="2 3">AS_MEX2019</strain>
        <tissue evidence="2">Muscle</tissue>
    </source>
</reference>
<protein>
    <submittedName>
        <fullName evidence="2">Uncharacterized protein</fullName>
    </submittedName>
</protein>
<accession>A0ABV0ZJL1</accession>